<keyword evidence="2" id="KW-0430">Lectin</keyword>
<dbReference type="AlphaFoldDB" id="A0AAV6I166"/>
<evidence type="ECO:0000259" key="3">
    <source>
        <dbReference type="PROSITE" id="PS51752"/>
    </source>
</evidence>
<comment type="caution">
    <text evidence="4">The sequence shown here is derived from an EMBL/GenBank/DDBJ whole genome shotgun (WGS) entry which is preliminary data.</text>
</comment>
<dbReference type="InterPro" id="IPR036404">
    <property type="entry name" value="Jacalin-like_lectin_dom_sf"/>
</dbReference>
<dbReference type="SUPFAM" id="SSF51101">
    <property type="entry name" value="Mannose-binding lectins"/>
    <property type="match status" value="3"/>
</dbReference>
<dbReference type="SMART" id="SM00915">
    <property type="entry name" value="Jacalin"/>
    <property type="match status" value="3"/>
</dbReference>
<feature type="domain" description="Jacalin-type lectin" evidence="3">
    <location>
        <begin position="815"/>
        <end position="896"/>
    </location>
</feature>
<dbReference type="GO" id="GO:0030246">
    <property type="term" value="F:carbohydrate binding"/>
    <property type="evidence" value="ECO:0007669"/>
    <property type="project" value="UniProtKB-KW"/>
</dbReference>
<dbReference type="InterPro" id="IPR001229">
    <property type="entry name" value="Jacalin-like_lectin_dom"/>
</dbReference>
<reference evidence="4" key="1">
    <citation type="submission" date="2020-08" db="EMBL/GenBank/DDBJ databases">
        <title>Plant Genome Project.</title>
        <authorList>
            <person name="Zhang R.-G."/>
        </authorList>
    </citation>
    <scope>NUCLEOTIDE SEQUENCE</scope>
    <source>
        <strain evidence="4">WSP0</strain>
        <tissue evidence="4">Leaf</tissue>
    </source>
</reference>
<keyword evidence="5" id="KW-1185">Reference proteome</keyword>
<evidence type="ECO:0000313" key="4">
    <source>
        <dbReference type="EMBL" id="KAG5520919.1"/>
    </source>
</evidence>
<organism evidence="4 5">
    <name type="scientific">Rhododendron griersonianum</name>
    <dbReference type="NCBI Taxonomy" id="479676"/>
    <lineage>
        <taxon>Eukaryota</taxon>
        <taxon>Viridiplantae</taxon>
        <taxon>Streptophyta</taxon>
        <taxon>Embryophyta</taxon>
        <taxon>Tracheophyta</taxon>
        <taxon>Spermatophyta</taxon>
        <taxon>Magnoliopsida</taxon>
        <taxon>eudicotyledons</taxon>
        <taxon>Gunneridae</taxon>
        <taxon>Pentapetalae</taxon>
        <taxon>asterids</taxon>
        <taxon>Ericales</taxon>
        <taxon>Ericaceae</taxon>
        <taxon>Ericoideae</taxon>
        <taxon>Rhodoreae</taxon>
        <taxon>Rhododendron</taxon>
    </lineage>
</organism>
<dbReference type="Gene3D" id="2.100.10.30">
    <property type="entry name" value="Jacalin-like lectin domain"/>
    <property type="match status" value="3"/>
</dbReference>
<proteinExistence type="inferred from homology"/>
<feature type="domain" description="Jacalin-type lectin" evidence="3">
    <location>
        <begin position="657"/>
        <end position="781"/>
    </location>
</feature>
<evidence type="ECO:0000256" key="1">
    <source>
        <dbReference type="ARBA" id="ARBA00006568"/>
    </source>
</evidence>
<dbReference type="PANTHER" id="PTHR46506">
    <property type="entry name" value="OS05G0143600 PROTEIN"/>
    <property type="match status" value="1"/>
</dbReference>
<dbReference type="Pfam" id="PF01419">
    <property type="entry name" value="Jacalin"/>
    <property type="match status" value="3"/>
</dbReference>
<dbReference type="EMBL" id="JACTNZ010000012">
    <property type="protein sequence ID" value="KAG5520919.1"/>
    <property type="molecule type" value="Genomic_DNA"/>
</dbReference>
<dbReference type="Proteomes" id="UP000823749">
    <property type="component" value="Chromosome 12"/>
</dbReference>
<evidence type="ECO:0000313" key="5">
    <source>
        <dbReference type="Proteomes" id="UP000823749"/>
    </source>
</evidence>
<feature type="domain" description="Jacalin-type lectin" evidence="3">
    <location>
        <begin position="464"/>
        <end position="628"/>
    </location>
</feature>
<protein>
    <recommendedName>
        <fullName evidence="3">Jacalin-type lectin domain-containing protein</fullName>
    </recommendedName>
</protein>
<accession>A0AAV6I166</accession>
<comment type="similarity">
    <text evidence="1">Belongs to the jacalin lectin family.</text>
</comment>
<sequence>MVRTYSRQWVSNFKFDIPEFTGCMQPQEFLDWVVAVEETLEFKEVPLGKQVPLVATKFRGLAAAWWQYLKQTRVRQGKEKIRSWKKLKKHMCSVFLPRNFTWIKPKKSGNMQSHSGELDFKPISPYTESYVSSNFSNKIFSTSSSKSQISKELILKAEVGKSDHGYCNNIGDIKELEEELGEIFFSTDTCFLESQYDCDLPPKYDEYPDDEYQICELNTVEGVHVVIEETRTTTLPKENASEGSPLPINVVNVMDIPATSGIKFSQEKVEEEYANYCTLVEEPNIQQGPSFAFANGSCVFPDSNIPPIIRCDKPSVIKGFSFQDGKVTEDGNWVFCGGAWDDSSLVVAFYRNADKAASVNHQKRNYCTIAHNFELLSGPKGEIGGEEGWISLGPWGRTDDGREWAYKPDGPIMQITISHDQTTIHSILFESKSCDGIYGSSAKIGSRTNHDVIQTGKISYEEGWISLGPWGGKDGVDWAYKPNGPIMQKSICYGEAIDSILFQTRSSDGFVISSEKIGGTGGNLIETGKISGEEEWMSLGPWGGKDGVDWAYKLEEQLMSISLTYIYSHGKVRITTLCFNTNLIKYGPFGSRLDHYSESIPIEGGVLGGFHGRTDGRYITAIGVFVAPKVHNVHSIQDPANSAPIQLKAMISGEQGWIYLGPWGGKGGKYSTYKAEGPIMQITIRHGDVVDSILFQSKNYNGNVIVEQLTSISLKYNDYFGHTVITSLSFETNIGNKYGPFGRGSDASFVSIPIEGGFIAGFRGSANRRGYVEAIGIFVAPKGNVGNEGGCISLGIEGGKEGAYWAYKADEPIMFSIDSSAEQISSVSLTYEEFYGSGEVTIISLSFETNIGNKYGPFGSRTGTSSVSIPIEGGDFAGFHGRVGVYLTAIGVLVAPKVKSQILRQPSTAQGRSPSIYIPSIFLFSN</sequence>
<name>A0AAV6I166_9ERIC</name>
<evidence type="ECO:0000256" key="2">
    <source>
        <dbReference type="ARBA" id="ARBA00022734"/>
    </source>
</evidence>
<dbReference type="PROSITE" id="PS51752">
    <property type="entry name" value="JACALIN_LECTIN"/>
    <property type="match status" value="3"/>
</dbReference>
<gene>
    <name evidence="4" type="ORF">RHGRI_033467</name>
</gene>